<keyword evidence="2 7" id="KW-0812">Transmembrane</keyword>
<keyword evidence="3" id="KW-0547">Nucleotide-binding</keyword>
<proteinExistence type="predicted"/>
<evidence type="ECO:0000256" key="3">
    <source>
        <dbReference type="ARBA" id="ARBA00022741"/>
    </source>
</evidence>
<dbReference type="RefSeq" id="WP_076956461.1">
    <property type="nucleotide sequence ID" value="NZ_MLCO01000044.1"/>
</dbReference>
<evidence type="ECO:0000313" key="10">
    <source>
        <dbReference type="EMBL" id="ONG56355.1"/>
    </source>
</evidence>
<dbReference type="AlphaFoldDB" id="A0A1V2H6M9"/>
<dbReference type="PROSITE" id="PS50929">
    <property type="entry name" value="ABC_TM1F"/>
    <property type="match status" value="1"/>
</dbReference>
<dbReference type="SMART" id="SM00382">
    <property type="entry name" value="AAA"/>
    <property type="match status" value="1"/>
</dbReference>
<evidence type="ECO:0000256" key="2">
    <source>
        <dbReference type="ARBA" id="ARBA00022692"/>
    </source>
</evidence>
<dbReference type="InterPro" id="IPR036640">
    <property type="entry name" value="ABC1_TM_sf"/>
</dbReference>
<comment type="caution">
    <text evidence="10">The sequence shown here is derived from an EMBL/GenBank/DDBJ whole genome shotgun (WGS) entry which is preliminary data.</text>
</comment>
<dbReference type="PANTHER" id="PTHR24221">
    <property type="entry name" value="ATP-BINDING CASSETTE SUB-FAMILY B"/>
    <property type="match status" value="1"/>
</dbReference>
<feature type="transmembrane region" description="Helical" evidence="7">
    <location>
        <begin position="279"/>
        <end position="300"/>
    </location>
</feature>
<evidence type="ECO:0000256" key="6">
    <source>
        <dbReference type="ARBA" id="ARBA00023136"/>
    </source>
</evidence>
<dbReference type="Gene3D" id="3.40.50.300">
    <property type="entry name" value="P-loop containing nucleotide triphosphate hydrolases"/>
    <property type="match status" value="1"/>
</dbReference>
<dbReference type="PROSITE" id="PS00211">
    <property type="entry name" value="ABC_TRANSPORTER_1"/>
    <property type="match status" value="1"/>
</dbReference>
<protein>
    <submittedName>
        <fullName evidence="10">ABC transporter ATP-binding protein</fullName>
    </submittedName>
</protein>
<dbReference type="InterPro" id="IPR003439">
    <property type="entry name" value="ABC_transporter-like_ATP-bd"/>
</dbReference>
<dbReference type="GO" id="GO:0034040">
    <property type="term" value="F:ATPase-coupled lipid transmembrane transporter activity"/>
    <property type="evidence" value="ECO:0007669"/>
    <property type="project" value="TreeGrafter"/>
</dbReference>
<feature type="transmembrane region" description="Helical" evidence="7">
    <location>
        <begin position="136"/>
        <end position="158"/>
    </location>
</feature>
<dbReference type="SUPFAM" id="SSF52540">
    <property type="entry name" value="P-loop containing nucleoside triphosphate hydrolases"/>
    <property type="match status" value="1"/>
</dbReference>
<feature type="domain" description="ABC transmembrane type-1" evidence="9">
    <location>
        <begin position="20"/>
        <end position="309"/>
    </location>
</feature>
<dbReference type="GO" id="GO:0005524">
    <property type="term" value="F:ATP binding"/>
    <property type="evidence" value="ECO:0007669"/>
    <property type="project" value="UniProtKB-KW"/>
</dbReference>
<dbReference type="InterPro" id="IPR011527">
    <property type="entry name" value="ABC1_TM_dom"/>
</dbReference>
<feature type="domain" description="ABC transporter" evidence="8">
    <location>
        <begin position="339"/>
        <end position="558"/>
    </location>
</feature>
<dbReference type="Gene3D" id="1.20.1560.10">
    <property type="entry name" value="ABC transporter type 1, transmembrane domain"/>
    <property type="match status" value="1"/>
</dbReference>
<sequence>MNTLLPVLSIFWQAQRRALLVGAALAAATMLAGVALLGLSGWFITATALAGLSASAAIGFDVFRPGAGIRFLAIARTAGRYGERLVTHDATLAVLAALRERLFRGWAAPMAARQLMARPARLLFRLTADVDALDGLYLRLLMPLGAALSVALGAGVSLGLLHPALGLGLAALLLAAGLGLPVAAARAGRRPARRRAHAAEALRARTTDLLGGQAELLLAGRLPAQRDAVLAAETRLADAEDALHRIETGAGLGFGLAGSLALAGTLLAVGALVEDGAITTPQAAMALLVAFAALEPFGLLRRGAVELGRILLAARRLAPRLQAAPPPAALPLPPMGEALRLDAVTAGHPGAAAPVLQRISFSLRAGERVAVIGASGAGKSSLLALAAGELAPWQGRVAALPACLMTQRSELFQDSLADNLRLADPAAPDAVLWQALADAGLDTAVAALPGGLAARLGEGGAGLSAGQSRRLALARLLLRGAPLWLLDEPTEGLDPLLAREVLARISARAEAATLLLATHIRREAELADRLLLLEDGRLVAEHRRGEAGYAATLAMLRPD</sequence>
<keyword evidence="5 7" id="KW-1133">Transmembrane helix</keyword>
<dbReference type="GO" id="GO:0140359">
    <property type="term" value="F:ABC-type transporter activity"/>
    <property type="evidence" value="ECO:0007669"/>
    <property type="project" value="InterPro"/>
</dbReference>
<keyword evidence="4 10" id="KW-0067">ATP-binding</keyword>
<dbReference type="InterPro" id="IPR006311">
    <property type="entry name" value="TAT_signal"/>
</dbReference>
<comment type="subcellular location">
    <subcellularLocation>
        <location evidence="1">Cell membrane</location>
        <topology evidence="1">Multi-pass membrane protein</topology>
    </subcellularLocation>
</comment>
<dbReference type="SUPFAM" id="SSF90123">
    <property type="entry name" value="ABC transporter transmembrane region"/>
    <property type="match status" value="1"/>
</dbReference>
<feature type="transmembrane region" description="Helical" evidence="7">
    <location>
        <begin position="164"/>
        <end position="185"/>
    </location>
</feature>
<dbReference type="InterPro" id="IPR003593">
    <property type="entry name" value="AAA+_ATPase"/>
</dbReference>
<dbReference type="GO" id="GO:0005886">
    <property type="term" value="C:plasma membrane"/>
    <property type="evidence" value="ECO:0007669"/>
    <property type="project" value="UniProtKB-SubCell"/>
</dbReference>
<organism evidence="10 11">
    <name type="scientific">Teichococcus deserti</name>
    <dbReference type="NCBI Taxonomy" id="1817963"/>
    <lineage>
        <taxon>Bacteria</taxon>
        <taxon>Pseudomonadati</taxon>
        <taxon>Pseudomonadota</taxon>
        <taxon>Alphaproteobacteria</taxon>
        <taxon>Acetobacterales</taxon>
        <taxon>Roseomonadaceae</taxon>
        <taxon>Roseomonas</taxon>
    </lineage>
</organism>
<feature type="transmembrane region" description="Helical" evidence="7">
    <location>
        <begin position="18"/>
        <end position="36"/>
    </location>
</feature>
<dbReference type="InterPro" id="IPR027417">
    <property type="entry name" value="P-loop_NTPase"/>
</dbReference>
<dbReference type="PROSITE" id="PS51318">
    <property type="entry name" value="TAT"/>
    <property type="match status" value="1"/>
</dbReference>
<dbReference type="Proteomes" id="UP000188879">
    <property type="component" value="Unassembled WGS sequence"/>
</dbReference>
<keyword evidence="6 7" id="KW-0472">Membrane</keyword>
<keyword evidence="11" id="KW-1185">Reference proteome</keyword>
<accession>A0A1V2H6M9</accession>
<dbReference type="InterPro" id="IPR017871">
    <property type="entry name" value="ABC_transporter-like_CS"/>
</dbReference>
<evidence type="ECO:0000259" key="8">
    <source>
        <dbReference type="PROSITE" id="PS50893"/>
    </source>
</evidence>
<evidence type="ECO:0000256" key="5">
    <source>
        <dbReference type="ARBA" id="ARBA00022989"/>
    </source>
</evidence>
<dbReference type="InterPro" id="IPR039421">
    <property type="entry name" value="Type_1_exporter"/>
</dbReference>
<dbReference type="Pfam" id="PF00005">
    <property type="entry name" value="ABC_tran"/>
    <property type="match status" value="1"/>
</dbReference>
<feature type="transmembrane region" description="Helical" evidence="7">
    <location>
        <begin position="42"/>
        <end position="63"/>
    </location>
</feature>
<name>A0A1V2H6M9_9PROT</name>
<evidence type="ECO:0000259" key="9">
    <source>
        <dbReference type="PROSITE" id="PS50929"/>
    </source>
</evidence>
<evidence type="ECO:0000256" key="7">
    <source>
        <dbReference type="SAM" id="Phobius"/>
    </source>
</evidence>
<feature type="transmembrane region" description="Helical" evidence="7">
    <location>
        <begin position="252"/>
        <end position="273"/>
    </location>
</feature>
<dbReference type="EMBL" id="MLCO01000044">
    <property type="protein sequence ID" value="ONG56355.1"/>
    <property type="molecule type" value="Genomic_DNA"/>
</dbReference>
<evidence type="ECO:0000313" key="11">
    <source>
        <dbReference type="Proteomes" id="UP000188879"/>
    </source>
</evidence>
<evidence type="ECO:0000256" key="4">
    <source>
        <dbReference type="ARBA" id="ARBA00022840"/>
    </source>
</evidence>
<evidence type="ECO:0000256" key="1">
    <source>
        <dbReference type="ARBA" id="ARBA00004651"/>
    </source>
</evidence>
<gene>
    <name evidence="10" type="ORF">BKE38_05940</name>
</gene>
<dbReference type="PANTHER" id="PTHR24221:SF654">
    <property type="entry name" value="ATP-BINDING CASSETTE SUB-FAMILY B MEMBER 6"/>
    <property type="match status" value="1"/>
</dbReference>
<dbReference type="GO" id="GO:0016887">
    <property type="term" value="F:ATP hydrolysis activity"/>
    <property type="evidence" value="ECO:0007669"/>
    <property type="project" value="InterPro"/>
</dbReference>
<dbReference type="PROSITE" id="PS50893">
    <property type="entry name" value="ABC_TRANSPORTER_2"/>
    <property type="match status" value="1"/>
</dbReference>
<reference evidence="10 11" key="1">
    <citation type="submission" date="2016-10" db="EMBL/GenBank/DDBJ databases">
        <title>Draft Genome sequence of Roseomonas sp. strain M3.</title>
        <authorList>
            <person name="Subhash Y."/>
            <person name="Lee S."/>
        </authorList>
    </citation>
    <scope>NUCLEOTIDE SEQUENCE [LARGE SCALE GENOMIC DNA]</scope>
    <source>
        <strain evidence="10 11">M3</strain>
    </source>
</reference>